<evidence type="ECO:0000313" key="1">
    <source>
        <dbReference type="EMBL" id="MBJ6364068.1"/>
    </source>
</evidence>
<dbReference type="EMBL" id="JAELUP010000117">
    <property type="protein sequence ID" value="MBJ6364068.1"/>
    <property type="molecule type" value="Genomic_DNA"/>
</dbReference>
<proteinExistence type="predicted"/>
<dbReference type="InterPro" id="IPR002808">
    <property type="entry name" value="AdoCbi_amidolase"/>
</dbReference>
<comment type="caution">
    <text evidence="1">The sequence shown here is derived from an EMBL/GenBank/DDBJ whole genome shotgun (WGS) entry which is preliminary data.</text>
</comment>
<reference evidence="1" key="1">
    <citation type="submission" date="2020-12" db="EMBL/GenBank/DDBJ databases">
        <authorList>
            <person name="Huq M.A."/>
        </authorList>
    </citation>
    <scope>NUCLEOTIDE SEQUENCE</scope>
    <source>
        <strain evidence="1">MAHUQ-46</strain>
    </source>
</reference>
<dbReference type="Proteomes" id="UP000640274">
    <property type="component" value="Unassembled WGS sequence"/>
</dbReference>
<gene>
    <name evidence="1" type="ORF">JFN88_22905</name>
</gene>
<dbReference type="InterPro" id="IPR052209">
    <property type="entry name" value="CbiZ"/>
</dbReference>
<dbReference type="PANTHER" id="PTHR35336:SF5">
    <property type="entry name" value="ADENOSYLCOBINAMIDE AMIDOHYDROLASE"/>
    <property type="match status" value="1"/>
</dbReference>
<keyword evidence="2" id="KW-1185">Reference proteome</keyword>
<accession>A0A934J9K5</accession>
<dbReference type="PANTHER" id="PTHR35336">
    <property type="entry name" value="ADENOSYLCOBINAMIDE AMIDOHYDROLASE"/>
    <property type="match status" value="1"/>
</dbReference>
<dbReference type="AlphaFoldDB" id="A0A934J9K5"/>
<dbReference type="Pfam" id="PF01955">
    <property type="entry name" value="CbiZ"/>
    <property type="match status" value="1"/>
</dbReference>
<name>A0A934J9K5_9BACL</name>
<organism evidence="1 2">
    <name type="scientific">Paenibacillus roseus</name>
    <dbReference type="NCBI Taxonomy" id="2798579"/>
    <lineage>
        <taxon>Bacteria</taxon>
        <taxon>Bacillati</taxon>
        <taxon>Bacillota</taxon>
        <taxon>Bacilli</taxon>
        <taxon>Bacillales</taxon>
        <taxon>Paenibacillaceae</taxon>
        <taxon>Paenibacillus</taxon>
    </lineage>
</organism>
<sequence>MALPFLTSTTYQSQVWPLFRLEHRDSHIIAYGGGALECLSSAVYNGGLRTADSFMNWQVQPDYDCSDPVGDLKRTLAASGYPASTVGLITAAPVEHASVLEGSGDRFEWICCTTLGLGGAARGGQKRNVYPSYIPGTINTMLFIRGRVSQAALVNLVITAAEAKAAALADMNVNDKELGLPATGTPTDAIIIGASQTGPVPEIHEYTGLATTLGNAVSCAVYDSICEAAADYFKRLQVEV</sequence>
<protein>
    <submittedName>
        <fullName evidence="1">Adenosylcobinamide amidohydrolase</fullName>
    </submittedName>
</protein>
<evidence type="ECO:0000313" key="2">
    <source>
        <dbReference type="Proteomes" id="UP000640274"/>
    </source>
</evidence>
<dbReference type="RefSeq" id="WP_199021674.1">
    <property type="nucleotide sequence ID" value="NZ_JAELUP010000117.1"/>
</dbReference>